<reference evidence="12 13" key="1">
    <citation type="submission" date="2016-04" db="EMBL/GenBank/DDBJ databases">
        <title>A degradative enzymes factory behind the ericoid mycorrhizal symbiosis.</title>
        <authorList>
            <consortium name="DOE Joint Genome Institute"/>
            <person name="Martino E."/>
            <person name="Morin E."/>
            <person name="Grelet G."/>
            <person name="Kuo A."/>
            <person name="Kohler A."/>
            <person name="Daghino S."/>
            <person name="Barry K."/>
            <person name="Choi C."/>
            <person name="Cichocki N."/>
            <person name="Clum A."/>
            <person name="Copeland A."/>
            <person name="Hainaut M."/>
            <person name="Haridas S."/>
            <person name="Labutti K."/>
            <person name="Lindquist E."/>
            <person name="Lipzen A."/>
            <person name="Khouja H.-R."/>
            <person name="Murat C."/>
            <person name="Ohm R."/>
            <person name="Olson A."/>
            <person name="Spatafora J."/>
            <person name="Veneault-Fourrey C."/>
            <person name="Henrissat B."/>
            <person name="Grigoriev I."/>
            <person name="Martin F."/>
            <person name="Perotto S."/>
        </authorList>
    </citation>
    <scope>NUCLEOTIDE SEQUENCE [LARGE SCALE GENOMIC DNA]</scope>
    <source>
        <strain evidence="12 13">E</strain>
    </source>
</reference>
<dbReference type="Gene3D" id="3.20.20.100">
    <property type="entry name" value="NADP-dependent oxidoreductase domain"/>
    <property type="match status" value="1"/>
</dbReference>
<comment type="similarity">
    <text evidence="2">Belongs to the shaker potassium channel beta subunit family.</text>
</comment>
<organism evidence="12 13">
    <name type="scientific">Hyaloscypha bicolor E</name>
    <dbReference type="NCBI Taxonomy" id="1095630"/>
    <lineage>
        <taxon>Eukaryota</taxon>
        <taxon>Fungi</taxon>
        <taxon>Dikarya</taxon>
        <taxon>Ascomycota</taxon>
        <taxon>Pezizomycotina</taxon>
        <taxon>Leotiomycetes</taxon>
        <taxon>Helotiales</taxon>
        <taxon>Hyaloscyphaceae</taxon>
        <taxon>Hyaloscypha</taxon>
        <taxon>Hyaloscypha bicolor</taxon>
    </lineage>
</organism>
<dbReference type="Pfam" id="PF00248">
    <property type="entry name" value="Aldo_ket_red"/>
    <property type="match status" value="1"/>
</dbReference>
<dbReference type="EMBL" id="KZ613912">
    <property type="protein sequence ID" value="PMD51442.1"/>
    <property type="molecule type" value="Genomic_DNA"/>
</dbReference>
<dbReference type="GO" id="GO:0005737">
    <property type="term" value="C:cytoplasm"/>
    <property type="evidence" value="ECO:0007669"/>
    <property type="project" value="UniProtKB-SubCell"/>
</dbReference>
<feature type="region of interest" description="Disordered" evidence="10">
    <location>
        <begin position="345"/>
        <end position="364"/>
    </location>
</feature>
<keyword evidence="9" id="KW-0406">Ion transport</keyword>
<evidence type="ECO:0000259" key="11">
    <source>
        <dbReference type="Pfam" id="PF00248"/>
    </source>
</evidence>
<evidence type="ECO:0000256" key="7">
    <source>
        <dbReference type="ARBA" id="ARBA00022958"/>
    </source>
</evidence>
<evidence type="ECO:0000256" key="1">
    <source>
        <dbReference type="ARBA" id="ARBA00004496"/>
    </source>
</evidence>
<dbReference type="PANTHER" id="PTHR43150:SF2">
    <property type="entry name" value="HYPERKINETIC, ISOFORM M"/>
    <property type="match status" value="1"/>
</dbReference>
<keyword evidence="3" id="KW-0813">Transport</keyword>
<evidence type="ECO:0000256" key="5">
    <source>
        <dbReference type="ARBA" id="ARBA00022538"/>
    </source>
</evidence>
<dbReference type="OrthoDB" id="1720422at2759"/>
<dbReference type="InterPro" id="IPR005400">
    <property type="entry name" value="K_chnl_volt-dep_bsu_KCNAB1"/>
</dbReference>
<evidence type="ECO:0000256" key="3">
    <source>
        <dbReference type="ARBA" id="ARBA00022448"/>
    </source>
</evidence>
<dbReference type="InterPro" id="IPR023210">
    <property type="entry name" value="NADP_OxRdtase_dom"/>
</dbReference>
<evidence type="ECO:0000256" key="2">
    <source>
        <dbReference type="ARBA" id="ARBA00006515"/>
    </source>
</evidence>
<keyword evidence="12" id="KW-0407">Ion channel</keyword>
<dbReference type="AlphaFoldDB" id="A0A2J6SKZ4"/>
<dbReference type="GO" id="GO:0006813">
    <property type="term" value="P:potassium ion transport"/>
    <property type="evidence" value="ECO:0007669"/>
    <property type="project" value="UniProtKB-KW"/>
</dbReference>
<dbReference type="InParanoid" id="A0A2J6SKZ4"/>
<dbReference type="PRINTS" id="PR01577">
    <property type="entry name" value="KCNABCHANNEL"/>
</dbReference>
<evidence type="ECO:0000256" key="10">
    <source>
        <dbReference type="SAM" id="MobiDB-lite"/>
    </source>
</evidence>
<comment type="subcellular location">
    <subcellularLocation>
        <location evidence="1">Cytoplasm</location>
    </subcellularLocation>
</comment>
<gene>
    <name evidence="12" type="ORF">K444DRAFT_232128</name>
</gene>
<evidence type="ECO:0000313" key="12">
    <source>
        <dbReference type="EMBL" id="PMD51442.1"/>
    </source>
</evidence>
<keyword evidence="8" id="KW-0560">Oxidoreductase</keyword>
<keyword evidence="6" id="KW-0521">NADP</keyword>
<dbReference type="STRING" id="1095630.A0A2J6SKZ4"/>
<keyword evidence="13" id="KW-1185">Reference proteome</keyword>
<dbReference type="InterPro" id="IPR036812">
    <property type="entry name" value="NAD(P)_OxRdtase_dom_sf"/>
</dbReference>
<evidence type="ECO:0000256" key="6">
    <source>
        <dbReference type="ARBA" id="ARBA00022857"/>
    </source>
</evidence>
<evidence type="ECO:0000256" key="4">
    <source>
        <dbReference type="ARBA" id="ARBA00022490"/>
    </source>
</evidence>
<evidence type="ECO:0000256" key="8">
    <source>
        <dbReference type="ARBA" id="ARBA00023002"/>
    </source>
</evidence>
<accession>A0A2J6SKZ4</accession>
<dbReference type="GeneID" id="36579316"/>
<proteinExistence type="inferred from homology"/>
<dbReference type="PANTHER" id="PTHR43150">
    <property type="entry name" value="HYPERKINETIC, ISOFORM M"/>
    <property type="match status" value="1"/>
</dbReference>
<dbReference type="GO" id="GO:0016020">
    <property type="term" value="C:membrane"/>
    <property type="evidence" value="ECO:0007669"/>
    <property type="project" value="InterPro"/>
</dbReference>
<keyword evidence="4" id="KW-0963">Cytoplasm</keyword>
<dbReference type="PRINTS" id="PR01578">
    <property type="entry name" value="KCNAB1CHANEL"/>
</dbReference>
<dbReference type="RefSeq" id="XP_024728346.1">
    <property type="nucleotide sequence ID" value="XM_024871234.1"/>
</dbReference>
<sequence length="364" mass="40895">MTDQGYPQTGKRFDPKNMLFRYLGDTGLKVSVLGLGGWLTYGADEGVKEVEQTAACIKEAWDHGINFFDTAEIYAEGKSEIIMGKALKKCNLERDDYIITTKLMFGDGNAFPNNHGLSRKHIIEGMKRSLKRLELKSVDVVYAHRADFWSTPMEETVRAFNTLIEHGHAHYWGTSEWTAFEIEHAQHVATRLGLIGPVVEQPQYNMFVRERFEAEYAPLYKLYNYGTTIWSPLYQGILTGKYNDGIPSNSRYATVSKGQASMFDQPETKAQIEKVKQLTKVAERLGGSVASLALAWVIKNPHVSVAILGATKAEQITENVKCLELYPKMTNEVMKEIDEILGNAPKIPGPAPPRLPMTRNKALM</sequence>
<dbReference type="SUPFAM" id="SSF51430">
    <property type="entry name" value="NAD(P)-linked oxidoreductase"/>
    <property type="match status" value="1"/>
</dbReference>
<dbReference type="GO" id="GO:0016491">
    <property type="term" value="F:oxidoreductase activity"/>
    <property type="evidence" value="ECO:0007669"/>
    <property type="project" value="UniProtKB-KW"/>
</dbReference>
<evidence type="ECO:0000313" key="13">
    <source>
        <dbReference type="Proteomes" id="UP000235371"/>
    </source>
</evidence>
<name>A0A2J6SKZ4_9HELO</name>
<dbReference type="GO" id="GO:0034220">
    <property type="term" value="P:monoatomic ion transmembrane transport"/>
    <property type="evidence" value="ECO:0007669"/>
    <property type="project" value="UniProtKB-KW"/>
</dbReference>
<dbReference type="InterPro" id="IPR005399">
    <property type="entry name" value="K_chnl_volt-dep_bsu_KCNAB-rel"/>
</dbReference>
<feature type="domain" description="NADP-dependent oxidoreductase" evidence="11">
    <location>
        <begin position="33"/>
        <end position="340"/>
    </location>
</feature>
<dbReference type="Proteomes" id="UP000235371">
    <property type="component" value="Unassembled WGS sequence"/>
</dbReference>
<protein>
    <submittedName>
        <fullName evidence="12">Putative voltage-gated potassium channel subunit beta</fullName>
    </submittedName>
</protein>
<evidence type="ECO:0000256" key="9">
    <source>
        <dbReference type="ARBA" id="ARBA00023065"/>
    </source>
</evidence>
<keyword evidence="7" id="KW-0630">Potassium</keyword>
<keyword evidence="5" id="KW-0633">Potassium transport</keyword>